<dbReference type="AlphaFoldDB" id="A0AAN7Z4F0"/>
<proteinExistence type="predicted"/>
<organism evidence="1 2">
    <name type="scientific">Xylaria bambusicola</name>
    <dbReference type="NCBI Taxonomy" id="326684"/>
    <lineage>
        <taxon>Eukaryota</taxon>
        <taxon>Fungi</taxon>
        <taxon>Dikarya</taxon>
        <taxon>Ascomycota</taxon>
        <taxon>Pezizomycotina</taxon>
        <taxon>Sordariomycetes</taxon>
        <taxon>Xylariomycetidae</taxon>
        <taxon>Xylariales</taxon>
        <taxon>Xylariaceae</taxon>
        <taxon>Xylaria</taxon>
    </lineage>
</organism>
<protein>
    <recommendedName>
        <fullName evidence="3">Heterokaryon incompatibility domain-containing protein</fullName>
    </recommendedName>
</protein>
<accession>A0AAN7Z4F0</accession>
<evidence type="ECO:0000313" key="2">
    <source>
        <dbReference type="Proteomes" id="UP001305414"/>
    </source>
</evidence>
<evidence type="ECO:0000313" key="1">
    <source>
        <dbReference type="EMBL" id="KAK5626663.1"/>
    </source>
</evidence>
<dbReference type="Proteomes" id="UP001305414">
    <property type="component" value="Unassembled WGS sequence"/>
</dbReference>
<keyword evidence="2" id="KW-1185">Reference proteome</keyword>
<dbReference type="EMBL" id="JAWHQM010000004">
    <property type="protein sequence ID" value="KAK5626663.1"/>
    <property type="molecule type" value="Genomic_DNA"/>
</dbReference>
<sequence length="86" mass="9953">MSQTYKQSIRAVVWLGHDLVQLVPSRPPYGFEELPSRVEDADMLRSLFHRRYFSRVWVMQELIFAASSMFPSAVLTSWGAIERCSS</sequence>
<comment type="caution">
    <text evidence="1">The sequence shown here is derived from an EMBL/GenBank/DDBJ whole genome shotgun (WGS) entry which is preliminary data.</text>
</comment>
<evidence type="ECO:0008006" key="3">
    <source>
        <dbReference type="Google" id="ProtNLM"/>
    </source>
</evidence>
<gene>
    <name evidence="1" type="ORF">RRF57_002378</name>
</gene>
<name>A0AAN7Z4F0_9PEZI</name>
<reference evidence="1 2" key="1">
    <citation type="submission" date="2023-10" db="EMBL/GenBank/DDBJ databases">
        <title>Draft genome sequence of Xylaria bambusicola isolate GMP-LS, the root and basal stem rot pathogen of sugarcane in Indonesia.</title>
        <authorList>
            <person name="Selvaraj P."/>
            <person name="Muralishankar V."/>
            <person name="Muruganantham S."/>
            <person name="Sp S."/>
            <person name="Haryani S."/>
            <person name="Lau K.J.X."/>
            <person name="Naqvi N.I."/>
        </authorList>
    </citation>
    <scope>NUCLEOTIDE SEQUENCE [LARGE SCALE GENOMIC DNA]</scope>
    <source>
        <strain evidence="1">GMP-LS</strain>
    </source>
</reference>